<proteinExistence type="inferred from homology"/>
<evidence type="ECO:0000256" key="10">
    <source>
        <dbReference type="RuleBase" id="RU004208"/>
    </source>
</evidence>
<comment type="function">
    <text evidence="9">Acts as a protein-folding catalyst that interacts with nascent polypeptides to catalyze the formation, isomerization, and reduction or oxidation of disulfide bonds. May play a role in storage protein biogenesis.</text>
</comment>
<keyword evidence="4" id="KW-0732">Signal</keyword>
<keyword evidence="7" id="KW-0413">Isomerase</keyword>
<dbReference type="PROSITE" id="PS00194">
    <property type="entry name" value="THIOREDOXIN_1"/>
    <property type="match status" value="1"/>
</dbReference>
<evidence type="ECO:0000313" key="13">
    <source>
        <dbReference type="Proteomes" id="UP000729402"/>
    </source>
</evidence>
<dbReference type="Proteomes" id="UP000729402">
    <property type="component" value="Unassembled WGS sequence"/>
</dbReference>
<dbReference type="PANTHER" id="PTHR45672:SF11">
    <property type="entry name" value="PROTEIN DISULFIDE-ISOMERASE C17H9.14C"/>
    <property type="match status" value="1"/>
</dbReference>
<evidence type="ECO:0000256" key="5">
    <source>
        <dbReference type="ARBA" id="ARBA00022737"/>
    </source>
</evidence>
<dbReference type="Pfam" id="PF00085">
    <property type="entry name" value="Thioredoxin"/>
    <property type="match status" value="1"/>
</dbReference>
<dbReference type="CDD" id="cd00238">
    <property type="entry name" value="ERp29c"/>
    <property type="match status" value="1"/>
</dbReference>
<evidence type="ECO:0000256" key="2">
    <source>
        <dbReference type="ARBA" id="ARBA00006347"/>
    </source>
</evidence>
<dbReference type="PANTHER" id="PTHR45672">
    <property type="entry name" value="PROTEIN DISULFIDE-ISOMERASE C17H9.14C-RELATED"/>
    <property type="match status" value="1"/>
</dbReference>
<dbReference type="GO" id="GO:0006457">
    <property type="term" value="P:protein folding"/>
    <property type="evidence" value="ECO:0007669"/>
    <property type="project" value="TreeGrafter"/>
</dbReference>
<dbReference type="PROSITE" id="PS51352">
    <property type="entry name" value="THIOREDOXIN_2"/>
    <property type="match status" value="1"/>
</dbReference>
<keyword evidence="13" id="KW-1185">Reference proteome</keyword>
<evidence type="ECO:0000256" key="1">
    <source>
        <dbReference type="ARBA" id="ARBA00001182"/>
    </source>
</evidence>
<dbReference type="InterPro" id="IPR005788">
    <property type="entry name" value="PDI_thioredoxin-like_dom"/>
</dbReference>
<dbReference type="GO" id="GO:0005783">
    <property type="term" value="C:endoplasmic reticulum"/>
    <property type="evidence" value="ECO:0007669"/>
    <property type="project" value="InterPro"/>
</dbReference>
<dbReference type="Pfam" id="PF07749">
    <property type="entry name" value="ERp29"/>
    <property type="match status" value="1"/>
</dbReference>
<evidence type="ECO:0000256" key="4">
    <source>
        <dbReference type="ARBA" id="ARBA00022729"/>
    </source>
</evidence>
<dbReference type="EC" id="5.3.4.1" evidence="3"/>
<feature type="domain" description="Thioredoxin" evidence="11">
    <location>
        <begin position="57"/>
        <end position="191"/>
    </location>
</feature>
<evidence type="ECO:0000259" key="11">
    <source>
        <dbReference type="PROSITE" id="PS51352"/>
    </source>
</evidence>
<evidence type="ECO:0000256" key="6">
    <source>
        <dbReference type="ARBA" id="ARBA00023157"/>
    </source>
</evidence>
<comment type="caution">
    <text evidence="12">The sequence shown here is derived from an EMBL/GenBank/DDBJ whole genome shotgun (WGS) entry which is preliminary data.</text>
</comment>
<dbReference type="EMBL" id="JAAALK010000082">
    <property type="protein sequence ID" value="KAG8084762.1"/>
    <property type="molecule type" value="Genomic_DNA"/>
</dbReference>
<sequence>MEFLGTPQSNGSPKVPWSPRSAHAYFFVDYVVTTFSIVKNNDSMSLMLNFLFRYEGERAAEALAEFVNTEAATNVKIAAVPSSVVVLTQETFDSVVLDESKDVLVEFYAPWCGHCKHLAPIYEKLASAYKLDEGVVIANLDADKHTDLAEKYGVSGFPTLKFFPKGNKAGEDYDGGRDLDDFVKFINEKCGTSRDSKGQLTSEAGLVASLAPLVKEFLGAADDKQKEVLSKMEEDVAKLSGTAAKYGKIYANSAKKIMEKGAEYAKKETERLQRMLEKSISPSKADEFVIKKNILSTFSS</sequence>
<comment type="similarity">
    <text evidence="2 10">Belongs to the protein disulfide isomerase family.</text>
</comment>
<keyword evidence="8" id="KW-0676">Redox-active center</keyword>
<evidence type="ECO:0000256" key="3">
    <source>
        <dbReference type="ARBA" id="ARBA00012723"/>
    </source>
</evidence>
<dbReference type="NCBIfam" id="TIGR01126">
    <property type="entry name" value="pdi_dom"/>
    <property type="match status" value="1"/>
</dbReference>
<dbReference type="InterPro" id="IPR017937">
    <property type="entry name" value="Thioredoxin_CS"/>
</dbReference>
<evidence type="ECO:0000256" key="8">
    <source>
        <dbReference type="ARBA" id="ARBA00023284"/>
    </source>
</evidence>
<organism evidence="12 13">
    <name type="scientific">Zizania palustris</name>
    <name type="common">Northern wild rice</name>
    <dbReference type="NCBI Taxonomy" id="103762"/>
    <lineage>
        <taxon>Eukaryota</taxon>
        <taxon>Viridiplantae</taxon>
        <taxon>Streptophyta</taxon>
        <taxon>Embryophyta</taxon>
        <taxon>Tracheophyta</taxon>
        <taxon>Spermatophyta</taxon>
        <taxon>Magnoliopsida</taxon>
        <taxon>Liliopsida</taxon>
        <taxon>Poales</taxon>
        <taxon>Poaceae</taxon>
        <taxon>BOP clade</taxon>
        <taxon>Oryzoideae</taxon>
        <taxon>Oryzeae</taxon>
        <taxon>Zizaniinae</taxon>
        <taxon>Zizania</taxon>
    </lineage>
</organism>
<evidence type="ECO:0000256" key="9">
    <source>
        <dbReference type="ARBA" id="ARBA00060135"/>
    </source>
</evidence>
<dbReference type="OrthoDB" id="10264505at2759"/>
<protein>
    <recommendedName>
        <fullName evidence="3">protein disulfide-isomerase</fullName>
        <ecNumber evidence="3">5.3.4.1</ecNumber>
    </recommendedName>
</protein>
<accession>A0A8J6BB25</accession>
<dbReference type="InterPro" id="IPR051063">
    <property type="entry name" value="PDI"/>
</dbReference>
<dbReference type="GO" id="GO:0003756">
    <property type="term" value="F:protein disulfide isomerase activity"/>
    <property type="evidence" value="ECO:0007669"/>
    <property type="project" value="UniProtKB-EC"/>
</dbReference>
<reference evidence="12" key="1">
    <citation type="journal article" date="2021" name="bioRxiv">
        <title>Whole Genome Assembly and Annotation of Northern Wild Rice, Zizania palustris L., Supports a Whole Genome Duplication in the Zizania Genus.</title>
        <authorList>
            <person name="Haas M."/>
            <person name="Kono T."/>
            <person name="Macchietto M."/>
            <person name="Millas R."/>
            <person name="McGilp L."/>
            <person name="Shao M."/>
            <person name="Duquette J."/>
            <person name="Hirsch C.N."/>
            <person name="Kimball J."/>
        </authorList>
    </citation>
    <scope>NUCLEOTIDE SEQUENCE</scope>
    <source>
        <tissue evidence="12">Fresh leaf tissue</tissue>
    </source>
</reference>
<dbReference type="CDD" id="cd02998">
    <property type="entry name" value="PDI_a_ERp38"/>
    <property type="match status" value="1"/>
</dbReference>
<dbReference type="AlphaFoldDB" id="A0A8J6BB25"/>
<dbReference type="InterPro" id="IPR013766">
    <property type="entry name" value="Thioredoxin_domain"/>
</dbReference>
<evidence type="ECO:0000256" key="7">
    <source>
        <dbReference type="ARBA" id="ARBA00023235"/>
    </source>
</evidence>
<reference evidence="12" key="2">
    <citation type="submission" date="2021-02" db="EMBL/GenBank/DDBJ databases">
        <authorList>
            <person name="Kimball J.A."/>
            <person name="Haas M.W."/>
            <person name="Macchietto M."/>
            <person name="Kono T."/>
            <person name="Duquette J."/>
            <person name="Shao M."/>
        </authorList>
    </citation>
    <scope>NUCLEOTIDE SEQUENCE</scope>
    <source>
        <tissue evidence="12">Fresh leaf tissue</tissue>
    </source>
</reference>
<name>A0A8J6BB25_ZIZPA</name>
<keyword evidence="6" id="KW-1015">Disulfide bond</keyword>
<keyword evidence="5" id="KW-0677">Repeat</keyword>
<dbReference type="FunFam" id="3.40.30.10:FF:000032">
    <property type="entry name" value="Protein disulfide-isomerase A6 homolog"/>
    <property type="match status" value="1"/>
</dbReference>
<gene>
    <name evidence="12" type="ORF">GUJ93_ZPchr0010g10131</name>
</gene>
<dbReference type="InterPro" id="IPR011679">
    <property type="entry name" value="ERp29_C"/>
</dbReference>
<comment type="catalytic activity">
    <reaction evidence="1">
        <text>Catalyzes the rearrangement of -S-S- bonds in proteins.</text>
        <dbReference type="EC" id="5.3.4.1"/>
    </reaction>
</comment>
<evidence type="ECO:0000313" key="12">
    <source>
        <dbReference type="EMBL" id="KAG8084762.1"/>
    </source>
</evidence>